<dbReference type="GO" id="GO:0000049">
    <property type="term" value="F:tRNA binding"/>
    <property type="evidence" value="ECO:0007669"/>
    <property type="project" value="UniProtKB-KW"/>
</dbReference>
<dbReference type="InterPro" id="IPR046885">
    <property type="entry name" value="MnmA-like_C"/>
</dbReference>
<comment type="function">
    <text evidence="1">Catalyzes the 2-thiolation of uridine at the wobble position (U34) of mitochondrial tRNA(Lys), tRNA(Glu) and tRNA(Gln). Required for the formation of 5-taurinomethyl-2-thiouridine (tm5s2U) of mitochondrial tRNA(Lys), tRNA(Glu), and tRNA(Gln) at the wobble position. ATP is required to activate the C2 atom of the wobble base.</text>
</comment>
<dbReference type="AlphaFoldDB" id="A0A835YKA8"/>
<feature type="domain" description="tRNA-specific 2-thiouridylase MnmA-like central" evidence="13">
    <location>
        <begin position="227"/>
        <end position="296"/>
    </location>
</feature>
<evidence type="ECO:0000256" key="7">
    <source>
        <dbReference type="ARBA" id="ARBA00022741"/>
    </source>
</evidence>
<evidence type="ECO:0000256" key="8">
    <source>
        <dbReference type="ARBA" id="ARBA00022840"/>
    </source>
</evidence>
<dbReference type="PANTHER" id="PTHR43052">
    <property type="match status" value="1"/>
</dbReference>
<sequence>MSLAAGTSPWPNSHEEVAVLLSGGVDSSVALNLLLEQGHKVRAFYLKIWLEDELAHLGECPWEEDLQFAQAVCDQARVPLEVVSLQREYWDLVVGYTVAEARAGRTPNPDIMCNNRIKFGMFFEYVGRHFKKVATGHYAVVAPGEGGGSGAEGEGGGEARLLRSPDPVKDQTYFLCGLSQAQLSRALFPVGALTKEEVRRQAERFNLPTKARPDSQGICFLGKLKFEDFLRAHLGEAPGPCVELETGAVIGRHRGLWFHTIGQRRGVGPVLHPTEIHRGPWFVARKDVPSNTLVVTNDYAAVNEARTQFRVEGLHWISPVAAAPVLSSGAELLVKTRHGPAIQRCLLRLERPEGAGEGGVEAGAGKGGGGAGEGLGTSATCTLLEGKDSGLAPGQFAAFYCDEVCLGSGVIAVA</sequence>
<evidence type="ECO:0000313" key="14">
    <source>
        <dbReference type="EMBL" id="KAG5175190.1"/>
    </source>
</evidence>
<evidence type="ECO:0000256" key="1">
    <source>
        <dbReference type="ARBA" id="ARBA00003986"/>
    </source>
</evidence>
<dbReference type="Pfam" id="PF03054">
    <property type="entry name" value="tRNA_Me_trans"/>
    <property type="match status" value="1"/>
</dbReference>
<dbReference type="Gene3D" id="2.40.30.10">
    <property type="entry name" value="Translation factors"/>
    <property type="match status" value="1"/>
</dbReference>
<dbReference type="InterPro" id="IPR023382">
    <property type="entry name" value="MnmA-like_central_sf"/>
</dbReference>
<dbReference type="GO" id="GO:0061708">
    <property type="term" value="F:tRNA-5-taurinomethyluridine 2-sulfurtransferase"/>
    <property type="evidence" value="ECO:0007669"/>
    <property type="project" value="UniProtKB-EC"/>
</dbReference>
<feature type="domain" description="tRNA-specific 2-thiouridylase MnmA-like C-terminal" evidence="12">
    <location>
        <begin position="385"/>
        <end position="411"/>
    </location>
</feature>
<evidence type="ECO:0000256" key="11">
    <source>
        <dbReference type="ARBA" id="ARBA00049564"/>
    </source>
</evidence>
<proteinExistence type="inferred from homology"/>
<dbReference type="InterPro" id="IPR004506">
    <property type="entry name" value="MnmA-like"/>
</dbReference>
<evidence type="ECO:0000259" key="12">
    <source>
        <dbReference type="Pfam" id="PF20258"/>
    </source>
</evidence>
<evidence type="ECO:0000256" key="5">
    <source>
        <dbReference type="ARBA" id="ARBA00022679"/>
    </source>
</evidence>
<keyword evidence="10" id="KW-1015">Disulfide bond</keyword>
<dbReference type="PANTHER" id="PTHR43052:SF1">
    <property type="entry name" value="TRNA-5-TAURINOMETHYLURIDINE 2-SULFURTRANSFERASE"/>
    <property type="match status" value="1"/>
</dbReference>
<evidence type="ECO:0000256" key="3">
    <source>
        <dbReference type="ARBA" id="ARBA00011953"/>
    </source>
</evidence>
<evidence type="ECO:0000256" key="2">
    <source>
        <dbReference type="ARBA" id="ARBA00006191"/>
    </source>
</evidence>
<evidence type="ECO:0000259" key="13">
    <source>
        <dbReference type="Pfam" id="PF20259"/>
    </source>
</evidence>
<dbReference type="InterPro" id="IPR051305">
    <property type="entry name" value="tRNA_2-thiouridylase_MnmA"/>
</dbReference>
<protein>
    <recommendedName>
        <fullName evidence="3">tRNA-5-taurinomethyluridine 2-sulfurtransferase</fullName>
        <ecNumber evidence="3">2.8.1.14</ecNumber>
    </recommendedName>
</protein>
<dbReference type="EC" id="2.8.1.14" evidence="3"/>
<evidence type="ECO:0000256" key="10">
    <source>
        <dbReference type="ARBA" id="ARBA00023157"/>
    </source>
</evidence>
<gene>
    <name evidence="14" type="ORF">JKP88DRAFT_203703</name>
</gene>
<dbReference type="OrthoDB" id="3685at2759"/>
<organism evidence="14 15">
    <name type="scientific">Tribonema minus</name>
    <dbReference type="NCBI Taxonomy" id="303371"/>
    <lineage>
        <taxon>Eukaryota</taxon>
        <taxon>Sar</taxon>
        <taxon>Stramenopiles</taxon>
        <taxon>Ochrophyta</taxon>
        <taxon>PX clade</taxon>
        <taxon>Xanthophyceae</taxon>
        <taxon>Tribonematales</taxon>
        <taxon>Tribonemataceae</taxon>
        <taxon>Tribonema</taxon>
    </lineage>
</organism>
<keyword evidence="6" id="KW-0819">tRNA processing</keyword>
<dbReference type="Proteomes" id="UP000664859">
    <property type="component" value="Unassembled WGS sequence"/>
</dbReference>
<dbReference type="NCBIfam" id="TIGR00420">
    <property type="entry name" value="trmU"/>
    <property type="match status" value="1"/>
</dbReference>
<keyword evidence="9" id="KW-0694">RNA-binding</keyword>
<dbReference type="Gene3D" id="2.30.30.280">
    <property type="entry name" value="Adenine nucleotide alpha hydrolases-like domains"/>
    <property type="match status" value="1"/>
</dbReference>
<dbReference type="EMBL" id="JAFCMP010000552">
    <property type="protein sequence ID" value="KAG5175190.1"/>
    <property type="molecule type" value="Genomic_DNA"/>
</dbReference>
<dbReference type="Pfam" id="PF20259">
    <property type="entry name" value="tRNA_Me_trans_M"/>
    <property type="match status" value="1"/>
</dbReference>
<accession>A0A835YKA8</accession>
<evidence type="ECO:0000256" key="9">
    <source>
        <dbReference type="ARBA" id="ARBA00022884"/>
    </source>
</evidence>
<keyword evidence="5" id="KW-0808">Transferase</keyword>
<dbReference type="HAMAP" id="MF_00144">
    <property type="entry name" value="tRNA_thiouridyl_MnmA"/>
    <property type="match status" value="1"/>
</dbReference>
<dbReference type="Gene3D" id="3.40.50.620">
    <property type="entry name" value="HUPs"/>
    <property type="match status" value="1"/>
</dbReference>
<evidence type="ECO:0000256" key="6">
    <source>
        <dbReference type="ARBA" id="ARBA00022694"/>
    </source>
</evidence>
<dbReference type="InterPro" id="IPR046884">
    <property type="entry name" value="MnmA-like_central"/>
</dbReference>
<keyword evidence="15" id="KW-1185">Reference proteome</keyword>
<dbReference type="CDD" id="cd01998">
    <property type="entry name" value="MnmA_TRMU-like"/>
    <property type="match status" value="1"/>
</dbReference>
<comment type="similarity">
    <text evidence="2">Belongs to the MnmA/TRMU family.</text>
</comment>
<dbReference type="SUPFAM" id="SSF52402">
    <property type="entry name" value="Adenine nucleotide alpha hydrolases-like"/>
    <property type="match status" value="1"/>
</dbReference>
<dbReference type="Pfam" id="PF20258">
    <property type="entry name" value="tRNA_Me_trans_C"/>
    <property type="match status" value="1"/>
</dbReference>
<keyword evidence="4" id="KW-0820">tRNA-binding</keyword>
<evidence type="ECO:0000313" key="15">
    <source>
        <dbReference type="Proteomes" id="UP000664859"/>
    </source>
</evidence>
<name>A0A835YKA8_9STRA</name>
<comment type="catalytic activity">
    <reaction evidence="11">
        <text>5-taurinomethyluridine(34) in tRNA + S-sulfanyl-L-cysteinyl-[protein] + AH2 + ATP = 5-taurinomethyl-2-thiouridine(34) in tRNA + L-cysteinyl-[protein] + A + AMP + diphosphate + H(+)</text>
        <dbReference type="Rhea" id="RHEA:47040"/>
        <dbReference type="Rhea" id="RHEA-COMP:10131"/>
        <dbReference type="Rhea" id="RHEA-COMP:11726"/>
        <dbReference type="Rhea" id="RHEA-COMP:11732"/>
        <dbReference type="Rhea" id="RHEA-COMP:11733"/>
        <dbReference type="ChEBI" id="CHEBI:13193"/>
        <dbReference type="ChEBI" id="CHEBI:15378"/>
        <dbReference type="ChEBI" id="CHEBI:17499"/>
        <dbReference type="ChEBI" id="CHEBI:29950"/>
        <dbReference type="ChEBI" id="CHEBI:30616"/>
        <dbReference type="ChEBI" id="CHEBI:33019"/>
        <dbReference type="ChEBI" id="CHEBI:61963"/>
        <dbReference type="ChEBI" id="CHEBI:87171"/>
        <dbReference type="ChEBI" id="CHEBI:87172"/>
        <dbReference type="ChEBI" id="CHEBI:456215"/>
        <dbReference type="EC" id="2.8.1.14"/>
    </reaction>
</comment>
<dbReference type="GO" id="GO:0005524">
    <property type="term" value="F:ATP binding"/>
    <property type="evidence" value="ECO:0007669"/>
    <property type="project" value="UniProtKB-KW"/>
</dbReference>
<dbReference type="GO" id="GO:0008033">
    <property type="term" value="P:tRNA processing"/>
    <property type="evidence" value="ECO:0007669"/>
    <property type="project" value="UniProtKB-KW"/>
</dbReference>
<evidence type="ECO:0000256" key="4">
    <source>
        <dbReference type="ARBA" id="ARBA00022555"/>
    </source>
</evidence>
<dbReference type="InterPro" id="IPR014729">
    <property type="entry name" value="Rossmann-like_a/b/a_fold"/>
</dbReference>
<keyword evidence="7" id="KW-0547">Nucleotide-binding</keyword>
<keyword evidence="8" id="KW-0067">ATP-binding</keyword>
<reference evidence="14" key="1">
    <citation type="submission" date="2021-02" db="EMBL/GenBank/DDBJ databases">
        <title>First Annotated Genome of the Yellow-green Alga Tribonema minus.</title>
        <authorList>
            <person name="Mahan K.M."/>
        </authorList>
    </citation>
    <scope>NUCLEOTIDE SEQUENCE</scope>
    <source>
        <strain evidence="14">UTEX B ZZ1240</strain>
    </source>
</reference>
<dbReference type="NCBIfam" id="NF001138">
    <property type="entry name" value="PRK00143.1"/>
    <property type="match status" value="1"/>
</dbReference>
<comment type="caution">
    <text evidence="14">The sequence shown here is derived from an EMBL/GenBank/DDBJ whole genome shotgun (WGS) entry which is preliminary data.</text>
</comment>